<reference evidence="2 3" key="1">
    <citation type="submission" date="2023-05" db="EMBL/GenBank/DDBJ databases">
        <title>Genomic insight into Chryseobacterium sp. wdc7 isolated forest soil (Gotjawal).</title>
        <authorList>
            <person name="Park S.-J."/>
        </authorList>
    </citation>
    <scope>NUCLEOTIDE SEQUENCE [LARGE SCALE GENOMIC DNA]</scope>
    <source>
        <strain evidence="3">wdc7</strain>
    </source>
</reference>
<evidence type="ECO:0000313" key="2">
    <source>
        <dbReference type="EMBL" id="WHF51263.1"/>
    </source>
</evidence>
<sequence>MPLQQKKAKYKRGFKKWTDEKVIELRKQLGLYASSPLCAFKLCEFLKIPIFEPSAVQGLSEEFLNELLVDGSTHWSAATIPLNEGKYIIIHNPTHSPARQQSNLMHEIAHILCGHKIPEQAKNTGLSGFLRNFNAEHEDEAEWLGSSLQLPRPALLYSLKKRMTLNDIAEHYNCSLEMVQYRINITGVKRQLSYLKK</sequence>
<proteinExistence type="predicted"/>
<dbReference type="InterPro" id="IPR010359">
    <property type="entry name" value="IrrE_HExxH"/>
</dbReference>
<dbReference type="Pfam" id="PF06114">
    <property type="entry name" value="Peptidase_M78"/>
    <property type="match status" value="1"/>
</dbReference>
<gene>
    <name evidence="2" type="ORF">QGN23_12610</name>
</gene>
<organism evidence="2 3">
    <name type="scientific">Chryseobacterium gotjawalense</name>
    <dbReference type="NCBI Taxonomy" id="3042315"/>
    <lineage>
        <taxon>Bacteria</taxon>
        <taxon>Pseudomonadati</taxon>
        <taxon>Bacteroidota</taxon>
        <taxon>Flavobacteriia</taxon>
        <taxon>Flavobacteriales</taxon>
        <taxon>Weeksellaceae</taxon>
        <taxon>Chryseobacterium group</taxon>
        <taxon>Chryseobacterium</taxon>
    </lineage>
</organism>
<protein>
    <submittedName>
        <fullName evidence="2">ImmA/IrrE family metallo-endopeptidase</fullName>
    </submittedName>
</protein>
<keyword evidence="3" id="KW-1185">Reference proteome</keyword>
<evidence type="ECO:0000313" key="3">
    <source>
        <dbReference type="Proteomes" id="UP001241656"/>
    </source>
</evidence>
<name>A0ABY8RDL2_9FLAO</name>
<feature type="domain" description="IrrE N-terminal-like" evidence="1">
    <location>
        <begin position="86"/>
        <end position="184"/>
    </location>
</feature>
<dbReference type="RefSeq" id="WP_282904618.1">
    <property type="nucleotide sequence ID" value="NZ_CP124855.1"/>
</dbReference>
<accession>A0ABY8RDL2</accession>
<dbReference type="Proteomes" id="UP001241656">
    <property type="component" value="Chromosome"/>
</dbReference>
<dbReference type="EMBL" id="CP124855">
    <property type="protein sequence ID" value="WHF51263.1"/>
    <property type="molecule type" value="Genomic_DNA"/>
</dbReference>
<evidence type="ECO:0000259" key="1">
    <source>
        <dbReference type="Pfam" id="PF06114"/>
    </source>
</evidence>
<dbReference type="Gene3D" id="1.10.10.2910">
    <property type="match status" value="1"/>
</dbReference>